<evidence type="ECO:0000313" key="2">
    <source>
        <dbReference type="EMBL" id="KAG5571908.1"/>
    </source>
</evidence>
<evidence type="ECO:0000256" key="1">
    <source>
        <dbReference type="SAM" id="MobiDB-lite"/>
    </source>
</evidence>
<keyword evidence="3" id="KW-1185">Reference proteome</keyword>
<reference evidence="2 3" key="1">
    <citation type="submission" date="2020-09" db="EMBL/GenBank/DDBJ databases">
        <title>De no assembly of potato wild relative species, Solanum commersonii.</title>
        <authorList>
            <person name="Cho K."/>
        </authorList>
    </citation>
    <scope>NUCLEOTIDE SEQUENCE [LARGE SCALE GENOMIC DNA]</scope>
    <source>
        <strain evidence="2">LZ3.2</strain>
        <tissue evidence="2">Leaf</tissue>
    </source>
</reference>
<dbReference type="EMBL" id="JACXVP010000012">
    <property type="protein sequence ID" value="KAG5571908.1"/>
    <property type="molecule type" value="Genomic_DNA"/>
</dbReference>
<sequence>MDKTPTEKEQHTPLLLTDISPVLGSLSRLGKKLDSHTETGKGKEKAGDSTTNEKVTLGVDVNVENPGKDNKMGKQWARLFQGTKLESKGIDL</sequence>
<feature type="region of interest" description="Disordered" evidence="1">
    <location>
        <begin position="1"/>
        <end position="53"/>
    </location>
</feature>
<protein>
    <submittedName>
        <fullName evidence="2">Uncharacterized protein</fullName>
    </submittedName>
</protein>
<accession>A0A9J5W9I6</accession>
<dbReference type="AlphaFoldDB" id="A0A9J5W9I6"/>
<organism evidence="2 3">
    <name type="scientific">Solanum commersonii</name>
    <name type="common">Commerson's wild potato</name>
    <name type="synonym">Commerson's nightshade</name>
    <dbReference type="NCBI Taxonomy" id="4109"/>
    <lineage>
        <taxon>Eukaryota</taxon>
        <taxon>Viridiplantae</taxon>
        <taxon>Streptophyta</taxon>
        <taxon>Embryophyta</taxon>
        <taxon>Tracheophyta</taxon>
        <taxon>Spermatophyta</taxon>
        <taxon>Magnoliopsida</taxon>
        <taxon>eudicotyledons</taxon>
        <taxon>Gunneridae</taxon>
        <taxon>Pentapetalae</taxon>
        <taxon>asterids</taxon>
        <taxon>lamiids</taxon>
        <taxon>Solanales</taxon>
        <taxon>Solanaceae</taxon>
        <taxon>Solanoideae</taxon>
        <taxon>Solaneae</taxon>
        <taxon>Solanum</taxon>
    </lineage>
</organism>
<gene>
    <name evidence="2" type="ORF">H5410_061674</name>
</gene>
<name>A0A9J5W9I6_SOLCO</name>
<proteinExistence type="predicted"/>
<feature type="compositionally biased region" description="Basic and acidic residues" evidence="1">
    <location>
        <begin position="31"/>
        <end position="47"/>
    </location>
</feature>
<evidence type="ECO:0000313" key="3">
    <source>
        <dbReference type="Proteomes" id="UP000824120"/>
    </source>
</evidence>
<feature type="compositionally biased region" description="Basic and acidic residues" evidence="1">
    <location>
        <begin position="1"/>
        <end position="11"/>
    </location>
</feature>
<dbReference type="Proteomes" id="UP000824120">
    <property type="component" value="Chromosome 12"/>
</dbReference>
<comment type="caution">
    <text evidence="2">The sequence shown here is derived from an EMBL/GenBank/DDBJ whole genome shotgun (WGS) entry which is preliminary data.</text>
</comment>